<dbReference type="EMBL" id="JARBJD010000354">
    <property type="protein sequence ID" value="KAK2943276.1"/>
    <property type="molecule type" value="Genomic_DNA"/>
</dbReference>
<gene>
    <name evidence="2" type="ORF">BLNAU_21800</name>
</gene>
<keyword evidence="3" id="KW-1185">Reference proteome</keyword>
<organism evidence="2 3">
    <name type="scientific">Blattamonas nauphoetae</name>
    <dbReference type="NCBI Taxonomy" id="2049346"/>
    <lineage>
        <taxon>Eukaryota</taxon>
        <taxon>Metamonada</taxon>
        <taxon>Preaxostyla</taxon>
        <taxon>Oxymonadida</taxon>
        <taxon>Blattamonas</taxon>
    </lineage>
</organism>
<dbReference type="Proteomes" id="UP001281761">
    <property type="component" value="Unassembled WGS sequence"/>
</dbReference>
<feature type="region of interest" description="Disordered" evidence="1">
    <location>
        <begin position="1531"/>
        <end position="1554"/>
    </location>
</feature>
<sequence>MSRIFAGDEYPDEDSLLDTLHHLNRTIRSLSLSNNNRFSFPPNVRFIVETDSLENVPQYLLSACRVLTVPASFLMHAIVTFPVRSLSPSDPHFSCAYMYVMRMVVSVYGLNRPVSASYLSSPRFVSVMYQTIANAVTLFVHWLRIAFSFLQDSTVADPNDKKRLVIDRSCVDNHSKQMFTNSLTLFTAVLVSFIDKISLSVATRSTQKANNSNKTGITLQQSIENTIVYALYWGMGAHLFHLHDFRCLFSDKLCSLLSSPPIFRTEEPLKQFTDSPVVVKDLHQMSNYLGFRNHGLNTRECLFSFCINSTDGSWLPFPRINKAHPRVGKNTMSPNARGIHHSSSDLSGGKGQTTTVDSTALVGHSYGDIMPDVQMLIAPYSHIISLYLSVDSPVLLAYQTVDSLEIISKSILLSPYTPKSSLDATFQLFDLNVTERTTHIDFHRLMRLYRAGLTRSRDRLVKEFEQSGYQSSRPVNRHNHSESVSTEESSGRRSLSKREQSAQHRRDASTVQTELGTQSTYDELNRATGASLLSIHLQTPIPQFALSQIRSIINQSTIVLDSVTDTYRHIHDELNVIVTLPLNAYHLMPNRFIHKMPLITTPEVSLPELLYVFNCSFSRKVNSILSLTPDTTELPPPFNRIPSITLMLCLFLGYFQRKRNLRLSAFFRHMLPTLLLFPPSITHGLEVLQLLSLSIAASPQVKNSRSSLTIEWIKCTRSVFSQRCTQAEKVRMDIIITFFGSYLMDASPFDIKRLRELVRFLCTYDTRLGEEVLFLEEHKSEDYHRFIQLYDRPDMSMGQFLQSENNPFVLSTFNESTGIRLFRVKQELERHHVFVLTTPHLITNVEVNTIISMTGYVHFHLNVSQSFLRFLSQLRTICQLLMETDKHVVVSLYLDDVAALDTNMRIYQAHQQESKKPLTSQHIPNLSRSTIKTENIRGSERVRINQDSAVSHVTPPLKTLRAEDISSYLHSMLTSSTFFAMLFSESEVQAMTDHLYGRNIILTNTSFHSYLLRQSRAHLRLLIVGNVVEPYLETQSVGIELERHSLPTSGISSSYLHKLQKSPRLPPQKAHTSSIMYSPCLACFEWFIRVARFVFIENMPFNSLVRKACSFVSPVLPVKLAYHAKKASNRKGTVEAIFPFPHNNMSDYLLALGGDPLRFITSKLSLNDRYSIDTATHSGGQSLSKQKSRDALAAILTQTRFGSIVEARNVKPTFPPLTHPPLSSLPIGPGLFTTYAIKHRQKPTLVFDTSVRRILRYQSSQANLAGVRPLIKSASQSGFTSTSSLSRQQSSLSNFHLSSFQVEDDYRSHTRNVSPHSEEVSFASSPSIVSLVDTPQRSNSSYRRIASLMQLETHSYDRELETRLKETLLHFPQYSENIDLLHLPFEQSLKMLDEFTGYETPFSTPRSKPRKSDMLSVREVTISMVRPLVFIFNTMKHRSDYFSWSFTSTTSGMPDSMQKQLILHAFDPSSKGHKYFTYYTMTVWWLLHWTPFGTTYRDALRHAKKEVGRGRKESSPTLSLGALDQPKREAKLKRVVFPSQQNKKLNRKRRHPTQSRAFIGRDDDFVLSRLEDGGNMLSDGDDLNSSPHDLDCQLSSHSQNTNSSTSELSPFFEMDDYLVESMNCLPIHSNTIPSTQFPLRMVRISSTKSSPLATPSQVFTTGPTLSPGNTNS</sequence>
<protein>
    <submittedName>
        <fullName evidence="2">Uncharacterized protein</fullName>
    </submittedName>
</protein>
<feature type="compositionally biased region" description="Basic residues" evidence="1">
    <location>
        <begin position="1544"/>
        <end position="1553"/>
    </location>
</feature>
<feature type="compositionally biased region" description="Basic and acidic residues" evidence="1">
    <location>
        <begin position="496"/>
        <end position="508"/>
    </location>
</feature>
<proteinExistence type="predicted"/>
<feature type="compositionally biased region" description="Polar residues" evidence="1">
    <location>
        <begin position="509"/>
        <end position="520"/>
    </location>
</feature>
<accession>A0ABQ9WUX2</accession>
<dbReference type="InterPro" id="IPR026983">
    <property type="entry name" value="DHC"/>
</dbReference>
<name>A0ABQ9WUX2_9EUKA</name>
<evidence type="ECO:0000256" key="1">
    <source>
        <dbReference type="SAM" id="MobiDB-lite"/>
    </source>
</evidence>
<evidence type="ECO:0000313" key="2">
    <source>
        <dbReference type="EMBL" id="KAK2943276.1"/>
    </source>
</evidence>
<dbReference type="PANTHER" id="PTHR10676">
    <property type="entry name" value="DYNEIN HEAVY CHAIN FAMILY PROTEIN"/>
    <property type="match status" value="1"/>
</dbReference>
<feature type="compositionally biased region" description="Low complexity" evidence="1">
    <location>
        <begin position="1595"/>
        <end position="1606"/>
    </location>
</feature>
<feature type="region of interest" description="Disordered" evidence="1">
    <location>
        <begin position="1577"/>
        <end position="1607"/>
    </location>
</feature>
<reference evidence="2 3" key="1">
    <citation type="journal article" date="2022" name="bioRxiv">
        <title>Genomics of Preaxostyla Flagellates Illuminates Evolutionary Transitions and the Path Towards Mitochondrial Loss.</title>
        <authorList>
            <person name="Novak L.V.F."/>
            <person name="Treitli S.C."/>
            <person name="Pyrih J."/>
            <person name="Halakuc P."/>
            <person name="Pipaliya S.V."/>
            <person name="Vacek V."/>
            <person name="Brzon O."/>
            <person name="Soukal P."/>
            <person name="Eme L."/>
            <person name="Dacks J.B."/>
            <person name="Karnkowska A."/>
            <person name="Elias M."/>
            <person name="Hampl V."/>
        </authorList>
    </citation>
    <scope>NUCLEOTIDE SEQUENCE [LARGE SCALE GENOMIC DNA]</scope>
    <source>
        <strain evidence="2">NAU3</strain>
        <tissue evidence="2">Gut</tissue>
    </source>
</reference>
<dbReference type="PANTHER" id="PTHR10676:SF401">
    <property type="entry name" value="DYNEIN HEAVY CHAIN LINKER DOMAIN-CONTAINING PROTEIN"/>
    <property type="match status" value="1"/>
</dbReference>
<feature type="region of interest" description="Disordered" evidence="1">
    <location>
        <begin position="465"/>
        <end position="520"/>
    </location>
</feature>
<comment type="caution">
    <text evidence="2">The sequence shown here is derived from an EMBL/GenBank/DDBJ whole genome shotgun (WGS) entry which is preliminary data.</text>
</comment>
<evidence type="ECO:0000313" key="3">
    <source>
        <dbReference type="Proteomes" id="UP001281761"/>
    </source>
</evidence>
<feature type="region of interest" description="Disordered" evidence="1">
    <location>
        <begin position="1648"/>
        <end position="1672"/>
    </location>
</feature>